<gene>
    <name evidence="7" type="ORF">AKG95_07260</name>
</gene>
<dbReference type="NCBIfam" id="TIGR01901">
    <property type="entry name" value="adhes_NPXG"/>
    <property type="match status" value="1"/>
</dbReference>
<dbReference type="InterPro" id="IPR008638">
    <property type="entry name" value="FhaB/CdiA-like_TPS"/>
</dbReference>
<comment type="subcellular location">
    <subcellularLocation>
        <location evidence="1">Secreted</location>
    </subcellularLocation>
</comment>
<evidence type="ECO:0000256" key="5">
    <source>
        <dbReference type="SAM" id="Phobius"/>
    </source>
</evidence>
<proteinExistence type="predicted"/>
<dbReference type="GO" id="GO:0005576">
    <property type="term" value="C:extracellular region"/>
    <property type="evidence" value="ECO:0007669"/>
    <property type="project" value="UniProtKB-SubCell"/>
</dbReference>
<feature type="compositionally biased region" description="Polar residues" evidence="4">
    <location>
        <begin position="75"/>
        <end position="90"/>
    </location>
</feature>
<dbReference type="Proteomes" id="UP000179840">
    <property type="component" value="Unassembled WGS sequence"/>
</dbReference>
<dbReference type="SMART" id="SM00912">
    <property type="entry name" value="Haemagg_act"/>
    <property type="match status" value="1"/>
</dbReference>
<organism evidence="7 8">
    <name type="scientific">Janthinobacterium lividum</name>
    <dbReference type="NCBI Taxonomy" id="29581"/>
    <lineage>
        <taxon>Bacteria</taxon>
        <taxon>Pseudomonadati</taxon>
        <taxon>Pseudomonadota</taxon>
        <taxon>Betaproteobacteria</taxon>
        <taxon>Burkholderiales</taxon>
        <taxon>Oxalobacteraceae</taxon>
        <taxon>Janthinobacterium</taxon>
    </lineage>
</organism>
<keyword evidence="5" id="KW-0812">Transmembrane</keyword>
<feature type="region of interest" description="Disordered" evidence="4">
    <location>
        <begin position="4199"/>
        <end position="4226"/>
    </location>
</feature>
<keyword evidence="3" id="KW-0732">Signal</keyword>
<name>A0A1S1UD91_9BURK</name>
<dbReference type="EMBL" id="LFKP01000005">
    <property type="protein sequence ID" value="OHV97083.1"/>
    <property type="molecule type" value="Genomic_DNA"/>
</dbReference>
<feature type="transmembrane region" description="Helical" evidence="5">
    <location>
        <begin position="20"/>
        <end position="41"/>
    </location>
</feature>
<accession>A0A1S1UD91</accession>
<evidence type="ECO:0000313" key="7">
    <source>
        <dbReference type="EMBL" id="OHV97083.1"/>
    </source>
</evidence>
<dbReference type="InterPro" id="IPR012334">
    <property type="entry name" value="Pectin_lyas_fold"/>
</dbReference>
<evidence type="ECO:0000313" key="8">
    <source>
        <dbReference type="Proteomes" id="UP000179840"/>
    </source>
</evidence>
<feature type="region of interest" description="Disordered" evidence="4">
    <location>
        <begin position="63"/>
        <end position="90"/>
    </location>
</feature>
<evidence type="ECO:0000256" key="3">
    <source>
        <dbReference type="ARBA" id="ARBA00022729"/>
    </source>
</evidence>
<dbReference type="InterPro" id="IPR050909">
    <property type="entry name" value="Bact_Autotransporter_VF"/>
</dbReference>
<evidence type="ECO:0000259" key="6">
    <source>
        <dbReference type="SMART" id="SM00912"/>
    </source>
</evidence>
<feature type="domain" description="Filamentous haemagglutinin FhaB/tRNA nuclease CdiA-like TPS" evidence="6">
    <location>
        <begin position="140"/>
        <end position="254"/>
    </location>
</feature>
<keyword evidence="5" id="KW-1133">Transmembrane helix</keyword>
<dbReference type="InterPro" id="IPR021026">
    <property type="entry name" value="Filamn_hemagglutn_DUF3739"/>
</dbReference>
<dbReference type="RefSeq" id="WP_071076224.1">
    <property type="nucleotide sequence ID" value="NZ_LFKP01000005.1"/>
</dbReference>
<comment type="caution">
    <text evidence="7">The sequence shown here is derived from an EMBL/GenBank/DDBJ whole genome shotgun (WGS) entry which is preliminary data.</text>
</comment>
<dbReference type="Pfam" id="PF12545">
    <property type="entry name" value="DUF3739"/>
    <property type="match status" value="1"/>
</dbReference>
<protein>
    <submittedName>
        <fullName evidence="7">Hemagglutinin</fullName>
    </submittedName>
</protein>
<dbReference type="InterPro" id="IPR011050">
    <property type="entry name" value="Pectin_lyase_fold/virulence"/>
</dbReference>
<dbReference type="SUPFAM" id="SSF51126">
    <property type="entry name" value="Pectin lyase-like"/>
    <property type="match status" value="1"/>
</dbReference>
<dbReference type="Pfam" id="PF05860">
    <property type="entry name" value="TPS"/>
    <property type="match status" value="1"/>
</dbReference>
<dbReference type="PANTHER" id="PTHR12338:SF8">
    <property type="entry name" value="HEME_HEMOPEXIN-BINDING PROTEIN"/>
    <property type="match status" value="1"/>
</dbReference>
<evidence type="ECO:0000256" key="1">
    <source>
        <dbReference type="ARBA" id="ARBA00004613"/>
    </source>
</evidence>
<evidence type="ECO:0000256" key="4">
    <source>
        <dbReference type="SAM" id="MobiDB-lite"/>
    </source>
</evidence>
<keyword evidence="5" id="KW-0472">Membrane</keyword>
<evidence type="ECO:0000256" key="2">
    <source>
        <dbReference type="ARBA" id="ARBA00022525"/>
    </source>
</evidence>
<sequence length="4258" mass="435413">MNTRGRSGKENQTIRKQDRVFRLAPLARAIALTLVAGTATLPAHAQRTFSPAWFADKGALRDTASQTGRLPGGQPASSLTNPLGQQQKANEQLQRSINNLNLAARGIAAQQSAQAAARLAAAHGASVPDGMNAGGLKIDTNSLTAGWHNANAPELAQVDGRTNVAIAQTGDKAILNWETFNVGRNTTVEFRQQKDWAVLNRVNDPNARPSQIQGQIKADGTVLIVNRNGIVFNGSSQVNTRNLIAAAAGIGDAQFKTSGIYTANASEPSFTNAEDRVEIQAGARIATLAPKTSTEGGGYVLLLGKEVHSAGDIATQKGQTALAAGDSFVIRKGVGTDGNQASTTRGNEITPQFNTDSLAGKVSNTGLIQAREGDVTMLGREVQQNGVVLATTSVNTRGTVHLNAIGADGKVAFGQGATTAVVIEDDGKSTALDSQRDGLRGPAITTPENIVALADRRDQSRIEIASGGTVDFQSDSLTLATGGQIDIHAAQRSLVRERARIDVSGAVGVNLAMESNNVKVNIQGNEQRDAPLNRDGKTLNSNDVWIDRRSLVFVPKGTNGYATDRWYTAGGLLEVGGYLGTAGHTVGEWMAQGGTLSFGGNDVVTQAGSSINLSGGTLNVRSGFINQTWLKGTDGRLYDVNKAPGDQRYTGVYKGYEDKHERWGEKATGYYYNPLIGQQRRLESGYTVGRDAGLLVIGTKSAVIEGDIAGDTFQGSGQTQAAQAGLDGYDQSQVAVARGGQLVVGSYGALYDKNTGLMHRRLDTAGVKDVVLSDTAERIAAGLDLTAALPAARQDTLTLDTTLLNGFSLGAVRIAAANAITVDSALTLGNGGDIALHGPKVGVNANLTAHGGSIRLGDTFAQASTNYLDDTTQITTPEGVSAGVAVAQGVALDTRGLWSNLRIDPADTHAMAWRNGGSVSIRSSGDVLLAQGSVIDVSSGAALLANGTSQRGGKAGDVRLQANAQTGGGEGVLAIDGALRGWGTSGGGTLSLQAGQVLVNDGSVAAADAGTLVLAGNFFDKGFSRYALIGDRGVTVADGTQVEVTMPVLRVTAEARNVATTFDAGQTLQAWTPPLYAEDAVKGVLTQRAGASLSLQAGTAQTMAADLPTVAAVIGQGAQITVDPGQAIDVRSVGQLTLQGRLQAHGGSISLKNLDLTRMEQEHAVDGAHSRSIWLGEQAVIDVSATPSTALDAQGRRYGIVRDGGSIVIGGEIKESDGSATAANGFIVVREGAVLDASGTAAVLDMGDAGPVAVASRGGRITLASNNGLYLDGELRARSGGAGAAGGTLQVALESPEVRTSSGPAEYTLAENAVRNYRDLVIGGLQGPSDLPAGLAPGATDAALVYGHGRLGVDTVTRGGFDNLALLSAGGISLEDNVSLRLGQSLSAYGALMLANNARNDAHIMLEAPYVRLAGITQSVALDVTRGRFGVIGTGDWLPSEAHLAVHAGLIDVRSLVRMSGVNGDIPISSDSETPENPGSIRVERRGFGQTTLQSDGDLRLLSDVPALTNGMPTTSLATSGDLTLRAAQIYPASGVSASIQAGVLHDGTYAPDRVLRIEGNGQAAPAVPYAAFGGLALGAATIEQGGVLRVPLGSLRIGDANTTRVDFLPGSLTSVSGNGLLMPYGGTVDGLNYLYDGTQVQLIGVGGAGSYGQTLTVGLTLGGARLHVQPGAVLDLSGGGELKGFGFIGGRGGSTDARYHPLVRTAADGSFSLPGLAGNPVYAVVPGVQAPVAPVGGERGAVDPLIGQQITLGAGVPGLPAGTYTLMPSTYALLPGAFRVELNGSAGQGAAQPGSAMRNGSWSAAARLGIAHTTIGDTLFRQAILTPAEVLRSYSQYNETSFNQFIVSDAARLGVPRAMAPADARTLLLALTSNTGAGVDAFRFDGIGRFDAAKGGYGGTVAVFAGSGGPESQIEIVGGGAKATAGFEGVTLNADALNAMGASRLMLGGLQYVTYGPGGRIVMFGTGTNSLTLRQGAVLSAPEVFLLADATNTDNASHLVIEQGAAIRTLGKGRAAYDSADGFFYAGTAGNLVAVSNGVLSMLPGLPSVDLIGNRSLQIGTCTVAPCAGQAELYSEGTIALSTPDRFVLDDSVRYGTRNLTLAVQGINVGDSAALADAAARNTLPSGLVLNQSVLDRLLRGDTRYGAPALETLQLNASGGLRFFGSASLDTIDPATGKSTLARLVLGTPAIYGAGAAGDVATIRTGHLIWTGSTVAPGAAVTGGAGTGSGTLAIEAGTVEFGYGPGTQAEGASDDARLALGFADVRLTASERVTANQKGSLSVYQSQGAYEAGKGYAYSGGNLSIDAPLLTGAAGSVNRITAGGDLRVSASVPATTPVADAALGAELRLAGRDVIVDTTLTLPSGKLVISADKDLTLTGRAQLDLAGRKIDFNDVSKYSWGGDVTLESLAGNVRQAAGSVIDLSARNNRAGTLKALALGDQAGVVDLQGAIRGGSTGRYDAGGTLVPYLAGGVEVRAQHLGDGAALDSQFASLNQRLNEGGVSGTRTFQLKQGDLTIGDGLKAGEVNVSVDNGSLTVNGTVDASGERVGRISLAAKNALTVAGSAVLDAHGTLLRVDSYGKIIDSPNRAIVDLSTQGGVLTLADGARVDLRHGTAATLGTQRGQNDGRARGTLELSAPRIGANGLPGINGAADAAVYGDIAIDARGALDIRGARSIAVNAMQRYDDAPLISSPAAGGRPYQEITQAWLKDKHDDNNDFIDAALARASLMTGKLAGLRNPAYADAFHLRPGIEITSNALTNPGGDIVVSGDLDLSGYRYASVNPHTQKTGVYGSGEVGTLRIRAAGNLDIYGSINDGFAPPPATQDDKGWLLLSGKNFFGADTVIPRAGIVLADGTAFEGGNTLNFDLPIQSSDFAAGTLIPVSSELTAEMLLPAGTVLAANVRDASGQIIHAAGSIAGETMTLPQGTRLDAGTRLPGATTLDALIWPKGVTLPAVRAKYLMHGDTALPVGALLPSSTNIKLPGDAKSVELRPGGAGRLWGVAAMLPEGSQSWSLQLAGGADLGAADPRTLQQNPAAGVLRMADTHYGLFAKALPFKGAFAWTSLAAADLGLKAGVEITDEVARQLMGGKYQTAAALCAANGAYCTPVYAFKWSKSGANAVKNPAFADTPILDAVVAKSTNGAYKTAAALCAARVSYCVALPVNVYYEYLPGSTRFSVLRTGAADLDLRAAGNLGMNSLYGIYTAGASSQATQAGDPYNLPRVVGSSGTVLSDKNKGYEKFVDGGAESLARAWYPAGGGNLTLQAGGNLTGETAQAITSTGVGRPNPADKGVTTNDTANWLWRQGSGSTLGGGNDQAAAWWINFGSYATRGTTDTLLGFTGYGTLGGGDLRVDVGGDAGLVSKRGAAVRTGTVNLRSDGLVLAVGGTGRVLADGSLALTGGGDLSLRVGGALNPLALDPLNDIQTNAVLNGAVVNLRGDVQMQAGAMGTQALRYAQYTGQLSERDPRAIDPFSAGRAVAQGGMLLVPGDASYQLNTRGDLVVTDANDAGRAVIQNRTPFMVDAAKGSGDSWFTLWTPNTAIRLFSAGGDLTPQMANLGALPTDMANVYPSILSAVAASGSLYYGSMATDRTTEATGALVLAPSANSLLEFLASDSIHGGGYTVSPSGAAESAMATPFHPAFRGTLANGTVVSNLAQAGNLIENGRPLFALGANTVSAGGEHGSEPVRFYALHGDLVGVATGRINVFASDDPTRAGQTYYEAGQPVWMMAGRDIVGSGTPIGQALRIDAGVGARYDSSGNLFAHSAPTDVSVVSAGRDIVYSSFNVAGPGTLEITAGRHIQMEDRAGVTGLGPVVPGDSRPGAGISMLAGVGANGPDYKGFLARYLGEGKRAQAGLPLADQPGKVVKTYEAELATWLADPLHGLGFTGTPGEAQAFFDALPVTQQRIFARQVYFAELKAGGREYNDADGARFGSYLRGRNAIAALFPKVAADGTPINYSGDITMFRGKLGATPRSGFVRTLFGGNIELMTPGGRQVYGIEGEAPPSHSGVLTQGAGDIAIYSLGSILLGQSRVMTTFGGAILGWSAAGDINAGRGSKTTVVYTPPKRVYDQWGNVTLSSSVPSTGAGIATLAPIPEVPAGDIDLIAPLGTIDAGEAGIRVSGNVNLAALQVVNAANIAVKGEAMGMPTIAAVNVGALSNASAAASQATAAAQDVLQRERATARQNLPSIFTVRLIGFGNEPMEGEGEAPPPPRAGLQASRGLPYDPASPVQFVGVGRDFDARQLARLSPEQRRELQQDR</sequence>
<keyword evidence="2" id="KW-0964">Secreted</keyword>
<dbReference type="PANTHER" id="PTHR12338">
    <property type="entry name" value="AUTOTRANSPORTER"/>
    <property type="match status" value="1"/>
</dbReference>
<reference evidence="7 8" key="1">
    <citation type="submission" date="2015-06" db="EMBL/GenBank/DDBJ databases">
        <title>Draft genome sequencing of a biphenyl-degrading bacterium, Janthinobacterium lividum MEG1.</title>
        <authorList>
            <person name="Shimodaira J."/>
            <person name="Hatta T."/>
        </authorList>
    </citation>
    <scope>NUCLEOTIDE SEQUENCE [LARGE SCALE GENOMIC DNA]</scope>
    <source>
        <strain evidence="7 8">MEG1</strain>
    </source>
</reference>
<dbReference type="Gene3D" id="2.160.20.10">
    <property type="entry name" value="Single-stranded right-handed beta-helix, Pectin lyase-like"/>
    <property type="match status" value="1"/>
</dbReference>